<dbReference type="SUPFAM" id="SSF53649">
    <property type="entry name" value="Alkaline phosphatase-like"/>
    <property type="match status" value="1"/>
</dbReference>
<dbReference type="EC" id="5.4.2.12" evidence="8"/>
<dbReference type="GO" id="GO:0004619">
    <property type="term" value="F:phosphoglycerate mutase activity"/>
    <property type="evidence" value="ECO:0007669"/>
    <property type="project" value="UniProtKB-EC"/>
</dbReference>
<feature type="domain" description="Metalloenzyme" evidence="9">
    <location>
        <begin position="20"/>
        <end position="546"/>
    </location>
</feature>
<evidence type="ECO:0000256" key="1">
    <source>
        <dbReference type="ARBA" id="ARBA00001936"/>
    </source>
</evidence>
<dbReference type="InterPro" id="IPR005995">
    <property type="entry name" value="Pgm_bpd_ind"/>
</dbReference>
<evidence type="ECO:0000313" key="11">
    <source>
        <dbReference type="EMBL" id="UYP44330.1"/>
    </source>
</evidence>
<name>A0ABY6HLR7_9ARCH</name>
<dbReference type="PANTHER" id="PTHR31637:SF0">
    <property type="entry name" value="2,3-BISPHOSPHOGLYCERATE-INDEPENDENT PHOSPHOGLYCERATE MUTASE"/>
    <property type="match status" value="1"/>
</dbReference>
<evidence type="ECO:0000259" key="9">
    <source>
        <dbReference type="Pfam" id="PF01676"/>
    </source>
</evidence>
<keyword evidence="5" id="KW-0324">Glycolysis</keyword>
<accession>A0ABY6HLR7</accession>
<dbReference type="NCBIfam" id="TIGR01307">
    <property type="entry name" value="pgm_bpd_ind"/>
    <property type="match status" value="1"/>
</dbReference>
<keyword evidence="4" id="KW-0479">Metal-binding</keyword>
<dbReference type="Gene3D" id="3.40.720.10">
    <property type="entry name" value="Alkaline Phosphatase, subunit A"/>
    <property type="match status" value="1"/>
</dbReference>
<evidence type="ECO:0000256" key="4">
    <source>
        <dbReference type="ARBA" id="ARBA00022723"/>
    </source>
</evidence>
<reference evidence="11" key="1">
    <citation type="submission" date="2022-09" db="EMBL/GenBank/DDBJ databases">
        <title>Actin cytoskeleton and complex cell architecture in an #Asgard archaeon.</title>
        <authorList>
            <person name="Ponce Toledo R.I."/>
            <person name="Schleper C."/>
            <person name="Rodrigues Oliveira T."/>
            <person name="Wollweber F."/>
            <person name="Xu J."/>
            <person name="Rittmann S."/>
            <person name="Klingl A."/>
            <person name="Pilhofer M."/>
        </authorList>
    </citation>
    <scope>NUCLEOTIDE SEQUENCE</scope>
    <source>
        <strain evidence="11">B-35</strain>
    </source>
</reference>
<evidence type="ECO:0000259" key="10">
    <source>
        <dbReference type="Pfam" id="PF06415"/>
    </source>
</evidence>
<protein>
    <recommendedName>
        <fullName evidence="8">2,3-bisphosphoglycerate-independent phosphoglycerate mutase</fullName>
        <ecNumber evidence="8">5.4.2.12</ecNumber>
    </recommendedName>
</protein>
<comment type="pathway">
    <text evidence="2">Carbohydrate degradation; glycolysis; pyruvate from D-glyceraldehyde 3-phosphate: step 3/5.</text>
</comment>
<gene>
    <name evidence="11" type="ORF">NEF87_000615</name>
</gene>
<organism evidence="11 12">
    <name type="scientific">Candidatus Lokiarchaeum ossiferum</name>
    <dbReference type="NCBI Taxonomy" id="2951803"/>
    <lineage>
        <taxon>Archaea</taxon>
        <taxon>Promethearchaeati</taxon>
        <taxon>Promethearchaeota</taxon>
        <taxon>Promethearchaeia</taxon>
        <taxon>Promethearchaeales</taxon>
        <taxon>Promethearchaeaceae</taxon>
        <taxon>Candidatus Lokiarchaeum</taxon>
    </lineage>
</organism>
<dbReference type="InterPro" id="IPR017850">
    <property type="entry name" value="Alkaline_phosphatase_core_sf"/>
</dbReference>
<keyword evidence="12" id="KW-1185">Reference proteome</keyword>
<feature type="domain" description="BPG-independent PGAM N-terminal" evidence="10">
    <location>
        <begin position="102"/>
        <end position="336"/>
    </location>
</feature>
<comment type="similarity">
    <text evidence="3">Belongs to the BPG-independent phosphoglycerate mutase family.</text>
</comment>
<evidence type="ECO:0000256" key="5">
    <source>
        <dbReference type="ARBA" id="ARBA00023152"/>
    </source>
</evidence>
<dbReference type="CDD" id="cd16010">
    <property type="entry name" value="iPGM"/>
    <property type="match status" value="1"/>
</dbReference>
<dbReference type="PIRSF" id="PIRSF001492">
    <property type="entry name" value="IPGAM"/>
    <property type="match status" value="1"/>
</dbReference>
<dbReference type="Proteomes" id="UP001208689">
    <property type="component" value="Chromosome"/>
</dbReference>
<dbReference type="SUPFAM" id="SSF64158">
    <property type="entry name" value="2,3-Bisphosphoglycerate-independent phosphoglycerate mutase, substrate-binding domain"/>
    <property type="match status" value="1"/>
</dbReference>
<evidence type="ECO:0000256" key="8">
    <source>
        <dbReference type="NCBIfam" id="TIGR01307"/>
    </source>
</evidence>
<evidence type="ECO:0000256" key="7">
    <source>
        <dbReference type="ARBA" id="ARBA00023235"/>
    </source>
</evidence>
<proteinExistence type="inferred from homology"/>
<dbReference type="Pfam" id="PF01676">
    <property type="entry name" value="Metalloenzyme"/>
    <property type="match status" value="1"/>
</dbReference>
<dbReference type="InterPro" id="IPR011258">
    <property type="entry name" value="BPG-indep_PGM_N"/>
</dbReference>
<evidence type="ECO:0000313" key="12">
    <source>
        <dbReference type="Proteomes" id="UP001208689"/>
    </source>
</evidence>
<dbReference type="PANTHER" id="PTHR31637">
    <property type="entry name" value="2,3-BISPHOSPHOGLYCERATE-INDEPENDENT PHOSPHOGLYCERATE MUTASE"/>
    <property type="match status" value="1"/>
</dbReference>
<dbReference type="Gene3D" id="3.40.1450.10">
    <property type="entry name" value="BPG-independent phosphoglycerate mutase, domain B"/>
    <property type="match status" value="1"/>
</dbReference>
<comment type="cofactor">
    <cofactor evidence="1">
        <name>Mn(2+)</name>
        <dbReference type="ChEBI" id="CHEBI:29035"/>
    </cofactor>
</comment>
<dbReference type="InterPro" id="IPR006124">
    <property type="entry name" value="Metalloenzyme"/>
</dbReference>
<dbReference type="EMBL" id="CP104013">
    <property type="protein sequence ID" value="UYP44330.1"/>
    <property type="molecule type" value="Genomic_DNA"/>
</dbReference>
<keyword evidence="6" id="KW-0464">Manganese</keyword>
<evidence type="ECO:0000256" key="3">
    <source>
        <dbReference type="ARBA" id="ARBA00008819"/>
    </source>
</evidence>
<dbReference type="Pfam" id="PF06415">
    <property type="entry name" value="iPGM_N"/>
    <property type="match status" value="1"/>
</dbReference>
<sequence>MDTKEYHLEPLPSFRGRKGPLLVIIMDGVGIGKKDAGDAFYQAHPTNLNTWMSETKEKGLYTELRAHGIAVGLPTDGDMGNSEVGHNALGAGQVFSQGARLVNDSLETGEFFETENWDKIVGETARTNQTIHLIGLLSDGNVHSHIEQLFKILDGIVKTGVKKIRIHPLLDGRDVPPDSGLLFINQLEEKLKSLETDGKIDAKIGSGGGRMYVTMDRYESNWDIVKRGWNAHVRGFVDSIDITKDYPGYFTSATKAIETARKVYPEKQDQYNPPFVIVNDENNPIGKMNNGDAVINFNFRGDRAIEISKAFIFEDFAYFDRIYTPDVKYSGLLEYDGDAHIPTIFLVPPPKITNISAKYFTAMKIPSFAIAETHKFGHVTYFWNGNNTGYINSGYELYEEIKSEPNEMIESHPEMRADEVTERLLQIIQSKKYKYIRVNYANGDMVGHTGNIKSCIRAVKKLDECLKKVVDATLSADGIVVITADHGNVEEKLDKKGNVKTSHTLNPVPFFILDSNYKGEYQVDTSKIEEPGISNVIATVMNLMGYQAPGFYEKSLINFN</sequence>
<evidence type="ECO:0000256" key="6">
    <source>
        <dbReference type="ARBA" id="ARBA00023211"/>
    </source>
</evidence>
<keyword evidence="7 11" id="KW-0413">Isomerase</keyword>
<dbReference type="InterPro" id="IPR036646">
    <property type="entry name" value="PGAM_B_sf"/>
</dbReference>
<evidence type="ECO:0000256" key="2">
    <source>
        <dbReference type="ARBA" id="ARBA00004798"/>
    </source>
</evidence>